<dbReference type="Gene3D" id="3.40.30.10">
    <property type="entry name" value="Glutaredoxin"/>
    <property type="match status" value="1"/>
</dbReference>
<dbReference type="GO" id="GO:0003954">
    <property type="term" value="F:NADH dehydrogenase activity"/>
    <property type="evidence" value="ECO:0007669"/>
    <property type="project" value="TreeGrafter"/>
</dbReference>
<keyword evidence="2 7" id="KW-0001">2Fe-2S</keyword>
<evidence type="ECO:0000256" key="6">
    <source>
        <dbReference type="ARBA" id="ARBA00034078"/>
    </source>
</evidence>
<dbReference type="Proteomes" id="UP000561066">
    <property type="component" value="Unassembled WGS sequence"/>
</dbReference>
<gene>
    <name evidence="8" type="primary">nuoE</name>
    <name evidence="8" type="ORF">HLH21_13070</name>
</gene>
<dbReference type="SUPFAM" id="SSF52833">
    <property type="entry name" value="Thioredoxin-like"/>
    <property type="match status" value="1"/>
</dbReference>
<evidence type="ECO:0000256" key="2">
    <source>
        <dbReference type="ARBA" id="ARBA00022714"/>
    </source>
</evidence>
<dbReference type="PIRSF" id="PIRSF000216">
    <property type="entry name" value="NADH_DH_24kDa"/>
    <property type="match status" value="1"/>
</dbReference>
<keyword evidence="5 7" id="KW-0411">Iron-sulfur</keyword>
<dbReference type="CDD" id="cd03064">
    <property type="entry name" value="TRX_Fd_NuoE"/>
    <property type="match status" value="1"/>
</dbReference>
<dbReference type="InterPro" id="IPR042128">
    <property type="entry name" value="NuoE_dom"/>
</dbReference>
<dbReference type="Gene3D" id="1.10.10.1590">
    <property type="entry name" value="NADH-quinone oxidoreductase subunit E"/>
    <property type="match status" value="1"/>
</dbReference>
<feature type="binding site" evidence="7">
    <location>
        <position position="131"/>
    </location>
    <ligand>
        <name>[2Fe-2S] cluster</name>
        <dbReference type="ChEBI" id="CHEBI:190135"/>
    </ligand>
</feature>
<sequence length="169" mass="17687">MSTADAPLPPDLRADIAAMAAAEHHARMAAIPALMAVQARLGWVSDAHLADVAGLLGLSPADLDGVATFFNLVFRRPVGRHVILMCDSVSCWIMGRDALCARLCDRLGIRPGQTTADGAVTLLPIVCLGHCDHAPAMLVDRTLHGDLDEAGIDRIANALAADTPEGPPT</sequence>
<comment type="similarity">
    <text evidence="1">Belongs to the complex I 24 kDa subunit family.</text>
</comment>
<evidence type="ECO:0000256" key="3">
    <source>
        <dbReference type="ARBA" id="ARBA00022723"/>
    </source>
</evidence>
<protein>
    <submittedName>
        <fullName evidence="8">NADH-quinone oxidoreductase subunit NuoE</fullName>
        <ecNumber evidence="8">1.6.5.11</ecNumber>
    </submittedName>
</protein>
<dbReference type="PANTHER" id="PTHR10371:SF3">
    <property type="entry name" value="NADH DEHYDROGENASE [UBIQUINONE] FLAVOPROTEIN 2, MITOCHONDRIAL"/>
    <property type="match status" value="1"/>
</dbReference>
<evidence type="ECO:0000256" key="5">
    <source>
        <dbReference type="ARBA" id="ARBA00023014"/>
    </source>
</evidence>
<feature type="binding site" evidence="7">
    <location>
        <position position="127"/>
    </location>
    <ligand>
        <name>[2Fe-2S] cluster</name>
        <dbReference type="ChEBI" id="CHEBI:190135"/>
    </ligand>
</feature>
<dbReference type="Pfam" id="PF01257">
    <property type="entry name" value="2Fe-2S_thioredx"/>
    <property type="match status" value="1"/>
</dbReference>
<comment type="cofactor">
    <cofactor evidence="7">
        <name>[2Fe-2S] cluster</name>
        <dbReference type="ChEBI" id="CHEBI:190135"/>
    </cofactor>
    <text evidence="7">Binds 1 [2Fe-2S] cluster.</text>
</comment>
<evidence type="ECO:0000313" key="9">
    <source>
        <dbReference type="Proteomes" id="UP000561066"/>
    </source>
</evidence>
<organism evidence="8 9">
    <name type="scientific">Gluconacetobacter johannae</name>
    <dbReference type="NCBI Taxonomy" id="112140"/>
    <lineage>
        <taxon>Bacteria</taxon>
        <taxon>Pseudomonadati</taxon>
        <taxon>Pseudomonadota</taxon>
        <taxon>Alphaproteobacteria</taxon>
        <taxon>Acetobacterales</taxon>
        <taxon>Acetobacteraceae</taxon>
        <taxon>Gluconacetobacter</taxon>
    </lineage>
</organism>
<keyword evidence="9" id="KW-1185">Reference proteome</keyword>
<accession>A0A7W4J8W2</accession>
<dbReference type="InterPro" id="IPR041921">
    <property type="entry name" value="NuoE_N"/>
</dbReference>
<evidence type="ECO:0000256" key="4">
    <source>
        <dbReference type="ARBA" id="ARBA00023004"/>
    </source>
</evidence>
<proteinExistence type="inferred from homology"/>
<reference evidence="8 9" key="1">
    <citation type="submission" date="2020-04" db="EMBL/GenBank/DDBJ databases">
        <title>Description of novel Gluconacetobacter.</title>
        <authorList>
            <person name="Sombolestani A."/>
        </authorList>
    </citation>
    <scope>NUCLEOTIDE SEQUENCE [LARGE SCALE GENOMIC DNA]</scope>
    <source>
        <strain evidence="8 9">LMG 21312</strain>
    </source>
</reference>
<keyword evidence="4 7" id="KW-0408">Iron</keyword>
<feature type="binding site" evidence="7">
    <location>
        <position position="86"/>
    </location>
    <ligand>
        <name>[2Fe-2S] cluster</name>
        <dbReference type="ChEBI" id="CHEBI:190135"/>
    </ligand>
</feature>
<keyword evidence="3 7" id="KW-0479">Metal-binding</keyword>
<dbReference type="AlphaFoldDB" id="A0A7W4J8W2"/>
<comment type="cofactor">
    <cofactor evidence="6">
        <name>[2Fe-2S] cluster</name>
        <dbReference type="ChEBI" id="CHEBI:190135"/>
    </cofactor>
</comment>
<comment type="caution">
    <text evidence="8">The sequence shown here is derived from an EMBL/GenBank/DDBJ whole genome shotgun (WGS) entry which is preliminary data.</text>
</comment>
<dbReference type="PROSITE" id="PS01099">
    <property type="entry name" value="COMPLEX1_24K"/>
    <property type="match status" value="1"/>
</dbReference>
<dbReference type="GO" id="GO:0046872">
    <property type="term" value="F:metal ion binding"/>
    <property type="evidence" value="ECO:0007669"/>
    <property type="project" value="UniProtKB-KW"/>
</dbReference>
<evidence type="ECO:0000256" key="1">
    <source>
        <dbReference type="ARBA" id="ARBA00010643"/>
    </source>
</evidence>
<dbReference type="EC" id="1.6.5.11" evidence="8"/>
<dbReference type="RefSeq" id="WP_182944193.1">
    <property type="nucleotide sequence ID" value="NZ_JABEQH010000018.1"/>
</dbReference>
<name>A0A7W4J8W2_9PROT</name>
<keyword evidence="8" id="KW-0560">Oxidoreductase</keyword>
<dbReference type="PANTHER" id="PTHR10371">
    <property type="entry name" value="NADH DEHYDROGENASE UBIQUINONE FLAVOPROTEIN 2, MITOCHONDRIAL"/>
    <property type="match status" value="1"/>
</dbReference>
<dbReference type="GO" id="GO:0051537">
    <property type="term" value="F:2 iron, 2 sulfur cluster binding"/>
    <property type="evidence" value="ECO:0007669"/>
    <property type="project" value="UniProtKB-KW"/>
</dbReference>
<evidence type="ECO:0000313" key="8">
    <source>
        <dbReference type="EMBL" id="MBB2176842.1"/>
    </source>
</evidence>
<feature type="binding site" evidence="7">
    <location>
        <position position="91"/>
    </location>
    <ligand>
        <name>[2Fe-2S] cluster</name>
        <dbReference type="ChEBI" id="CHEBI:190135"/>
    </ligand>
</feature>
<dbReference type="EMBL" id="JABEQH010000018">
    <property type="protein sequence ID" value="MBB2176842.1"/>
    <property type="molecule type" value="Genomic_DNA"/>
</dbReference>
<dbReference type="InterPro" id="IPR002023">
    <property type="entry name" value="NuoE-like"/>
</dbReference>
<dbReference type="InterPro" id="IPR036249">
    <property type="entry name" value="Thioredoxin-like_sf"/>
</dbReference>
<dbReference type="NCBIfam" id="NF005722">
    <property type="entry name" value="PRK07539.1-2"/>
    <property type="match status" value="1"/>
</dbReference>
<evidence type="ECO:0000256" key="7">
    <source>
        <dbReference type="PIRSR" id="PIRSR000216-1"/>
    </source>
</evidence>